<dbReference type="RefSeq" id="WP_239672215.1">
    <property type="nucleotide sequence ID" value="NZ_CP049742.1"/>
</dbReference>
<dbReference type="PANTHER" id="PTHR13285:SF23">
    <property type="entry name" value="TEICHOIC ACID D-ALANYLTRANSFERASE"/>
    <property type="match status" value="1"/>
</dbReference>
<protein>
    <submittedName>
        <fullName evidence="11">MBOAT family protein</fullName>
    </submittedName>
</protein>
<evidence type="ECO:0000256" key="3">
    <source>
        <dbReference type="ARBA" id="ARBA00022475"/>
    </source>
</evidence>
<sequence>MLFNSFEFIFLFLPIVIIGYFFLNKLHTTSAKVWLLLASFFFYSWWNPDYFPLILTSLLVNYTVGTLLGKWENDFKRKALLTVGILFNVGLLGYYKYADFFLSNVNVFFQTNLPLLELALPLAISFYTFQQIAYLVDSYRNETKEYNFLNYSLFVAFFPQLIAGPIVHHGTVMPQFEEERNKRWISSNVALGIYVFGIGLFKKLIIADTFAIWANAGFSQPTALSFFDSWIVSLAYTFQLYFDFSGYSDMAIGAALLFNIKLPINFNSPYKALSIQDFWRRWHITLSTFLTNYLYIPLGGSRKGISRTYINILIIFAVSGIWHGAGWTFVIWGLLHGIASVIYRAWSRLGLSLPKLLAWFITFQFVNATWVFFRAESVQDALSILKSMSGLNGFTFPASLQGQMELFGLENYLPAEWSLAFLSDVPVNYVSSILTTGSLTALLCVAFGLLITLFLKNGMQLMDAFKPGFFNALFIACLYVFSIFHLQRVSEFLYFNF</sequence>
<evidence type="ECO:0000256" key="2">
    <source>
        <dbReference type="ARBA" id="ARBA00010323"/>
    </source>
</evidence>
<evidence type="ECO:0000256" key="4">
    <source>
        <dbReference type="ARBA" id="ARBA00022679"/>
    </source>
</evidence>
<dbReference type="GO" id="GO:0005886">
    <property type="term" value="C:plasma membrane"/>
    <property type="evidence" value="ECO:0007669"/>
    <property type="project" value="UniProtKB-SubCell"/>
</dbReference>
<dbReference type="Proteomes" id="UP000593626">
    <property type="component" value="Chromosome"/>
</dbReference>
<evidence type="ECO:0000313" key="11">
    <source>
        <dbReference type="EMBL" id="QPC47545.1"/>
    </source>
</evidence>
<evidence type="ECO:0000256" key="1">
    <source>
        <dbReference type="ARBA" id="ARBA00004651"/>
    </source>
</evidence>
<dbReference type="GO" id="GO:0042121">
    <property type="term" value="P:alginic acid biosynthetic process"/>
    <property type="evidence" value="ECO:0007669"/>
    <property type="project" value="InterPro"/>
</dbReference>
<evidence type="ECO:0000256" key="8">
    <source>
        <dbReference type="ARBA" id="ARBA00023315"/>
    </source>
</evidence>
<evidence type="ECO:0000256" key="6">
    <source>
        <dbReference type="ARBA" id="ARBA00022989"/>
    </source>
</evidence>
<gene>
    <name evidence="11" type="ORF">G8O30_11585</name>
</gene>
<keyword evidence="3 9" id="KW-1003">Cell membrane</keyword>
<evidence type="ECO:0000313" key="12">
    <source>
        <dbReference type="Proteomes" id="UP000593626"/>
    </source>
</evidence>
<feature type="transmembrane region" description="Helical" evidence="10">
    <location>
        <begin position="148"/>
        <end position="168"/>
    </location>
</feature>
<dbReference type="KEGG" id="mcui:G8O30_11585"/>
<feature type="transmembrane region" description="Helical" evidence="10">
    <location>
        <begin position="467"/>
        <end position="487"/>
    </location>
</feature>
<dbReference type="GO" id="GO:0016746">
    <property type="term" value="F:acyltransferase activity"/>
    <property type="evidence" value="ECO:0007669"/>
    <property type="project" value="UniProtKB-KW"/>
</dbReference>
<feature type="transmembrane region" description="Helical" evidence="10">
    <location>
        <begin position="6"/>
        <end position="23"/>
    </location>
</feature>
<feature type="transmembrane region" description="Helical" evidence="10">
    <location>
        <begin position="278"/>
        <end position="296"/>
    </location>
</feature>
<dbReference type="InterPro" id="IPR024194">
    <property type="entry name" value="Ac/AlaTfrase_AlgI/DltB"/>
</dbReference>
<comment type="subcellular location">
    <subcellularLocation>
        <location evidence="1">Cell membrane</location>
        <topology evidence="1">Multi-pass membrane protein</topology>
    </subcellularLocation>
</comment>
<keyword evidence="7 9" id="KW-0472">Membrane</keyword>
<keyword evidence="12" id="KW-1185">Reference proteome</keyword>
<proteinExistence type="inferred from homology"/>
<feature type="transmembrane region" description="Helical" evidence="10">
    <location>
        <begin position="247"/>
        <end position="266"/>
    </location>
</feature>
<evidence type="ECO:0000256" key="9">
    <source>
        <dbReference type="PIRNR" id="PIRNR016636"/>
    </source>
</evidence>
<feature type="transmembrane region" description="Helical" evidence="10">
    <location>
        <begin position="184"/>
        <end position="201"/>
    </location>
</feature>
<reference evidence="11 12" key="1">
    <citation type="submission" date="2019-07" db="EMBL/GenBank/DDBJ databases">
        <title>Genome sequence of 2 isolates from Red Sea Mangroves.</title>
        <authorList>
            <person name="Sefrji F."/>
            <person name="Michoud G."/>
            <person name="Merlino G."/>
            <person name="Daffonchio D."/>
        </authorList>
    </citation>
    <scope>NUCLEOTIDE SEQUENCE [LARGE SCALE GENOMIC DNA]</scope>
    <source>
        <strain evidence="11 12">R1DC41</strain>
    </source>
</reference>
<evidence type="ECO:0000256" key="5">
    <source>
        <dbReference type="ARBA" id="ARBA00022692"/>
    </source>
</evidence>
<keyword evidence="8 9" id="KW-0012">Acyltransferase</keyword>
<feature type="transmembrane region" description="Helical" evidence="10">
    <location>
        <begin position="52"/>
        <end position="68"/>
    </location>
</feature>
<comment type="similarity">
    <text evidence="2 9">Belongs to the membrane-bound acyltransferase family.</text>
</comment>
<keyword evidence="6 10" id="KW-1133">Transmembrane helix</keyword>
<dbReference type="InterPro" id="IPR051085">
    <property type="entry name" value="MB_O-acyltransferase"/>
</dbReference>
<feature type="transmembrane region" description="Helical" evidence="10">
    <location>
        <begin position="356"/>
        <end position="373"/>
    </location>
</feature>
<dbReference type="Pfam" id="PF03062">
    <property type="entry name" value="MBOAT"/>
    <property type="match status" value="1"/>
</dbReference>
<dbReference type="InterPro" id="IPR028362">
    <property type="entry name" value="AlgI"/>
</dbReference>
<feature type="transmembrane region" description="Helical" evidence="10">
    <location>
        <begin position="308"/>
        <end position="335"/>
    </location>
</feature>
<organism evidence="11 12">
    <name type="scientific">Mangrovibacillus cuniculi</name>
    <dbReference type="NCBI Taxonomy" id="2593652"/>
    <lineage>
        <taxon>Bacteria</taxon>
        <taxon>Bacillati</taxon>
        <taxon>Bacillota</taxon>
        <taxon>Bacilli</taxon>
        <taxon>Bacillales</taxon>
        <taxon>Bacillaceae</taxon>
        <taxon>Mangrovibacillus</taxon>
    </lineage>
</organism>
<dbReference type="PIRSF" id="PIRSF500217">
    <property type="entry name" value="AlgI"/>
    <property type="match status" value="1"/>
</dbReference>
<dbReference type="PIRSF" id="PIRSF016636">
    <property type="entry name" value="AlgI_DltB"/>
    <property type="match status" value="1"/>
</dbReference>
<dbReference type="EMBL" id="CP049742">
    <property type="protein sequence ID" value="QPC47545.1"/>
    <property type="molecule type" value="Genomic_DNA"/>
</dbReference>
<name>A0A7S8CCN4_9BACI</name>
<feature type="transmembrane region" description="Helical" evidence="10">
    <location>
        <begin position="118"/>
        <end position="136"/>
    </location>
</feature>
<dbReference type="PANTHER" id="PTHR13285">
    <property type="entry name" value="ACYLTRANSFERASE"/>
    <property type="match status" value="1"/>
</dbReference>
<dbReference type="AlphaFoldDB" id="A0A7S8CCN4"/>
<dbReference type="InterPro" id="IPR004299">
    <property type="entry name" value="MBOAT_fam"/>
</dbReference>
<evidence type="ECO:0000256" key="10">
    <source>
        <dbReference type="SAM" id="Phobius"/>
    </source>
</evidence>
<keyword evidence="5 10" id="KW-0812">Transmembrane</keyword>
<accession>A0A7S8CCN4</accession>
<evidence type="ECO:0000256" key="7">
    <source>
        <dbReference type="ARBA" id="ARBA00023136"/>
    </source>
</evidence>
<feature type="transmembrane region" description="Helical" evidence="10">
    <location>
        <begin position="429"/>
        <end position="455"/>
    </location>
</feature>
<feature type="transmembrane region" description="Helical" evidence="10">
    <location>
        <begin position="80"/>
        <end position="98"/>
    </location>
</feature>
<keyword evidence="4 9" id="KW-0808">Transferase</keyword>